<keyword evidence="3 6" id="KW-0805">Transcription regulation</keyword>
<name>A0A0D2U4J7_CAPO3</name>
<dbReference type="STRING" id="595528.A0A0D2U4J7"/>
<dbReference type="InterPro" id="IPR019542">
    <property type="entry name" value="Enhancer_polycomb-like_N"/>
</dbReference>
<dbReference type="RefSeq" id="XP_004364314.1">
    <property type="nucleotide sequence ID" value="XM_004364257.2"/>
</dbReference>
<keyword evidence="5 6" id="KW-0539">Nucleus</keyword>
<evidence type="ECO:0000256" key="6">
    <source>
        <dbReference type="RuleBase" id="RU361124"/>
    </source>
</evidence>
<dbReference type="InParanoid" id="A0A0D2U4J7"/>
<evidence type="ECO:0000256" key="2">
    <source>
        <dbReference type="ARBA" id="ARBA00008035"/>
    </source>
</evidence>
<evidence type="ECO:0000256" key="4">
    <source>
        <dbReference type="ARBA" id="ARBA00023163"/>
    </source>
</evidence>
<dbReference type="InterPro" id="IPR024943">
    <property type="entry name" value="Enhancer_polycomb"/>
</dbReference>
<dbReference type="eggNOG" id="KOG2261">
    <property type="taxonomic scope" value="Eukaryota"/>
</dbReference>
<accession>A0A0D2U4J7</accession>
<feature type="region of interest" description="Disordered" evidence="7">
    <location>
        <begin position="194"/>
        <end position="217"/>
    </location>
</feature>
<feature type="region of interest" description="Disordered" evidence="7">
    <location>
        <begin position="393"/>
        <end position="419"/>
    </location>
</feature>
<dbReference type="Pfam" id="PF10513">
    <property type="entry name" value="EPL1"/>
    <property type="match status" value="1"/>
</dbReference>
<keyword evidence="4 6" id="KW-0804">Transcription</keyword>
<comment type="similarity">
    <text evidence="2 6">Belongs to the enhancer of polycomb family.</text>
</comment>
<dbReference type="GO" id="GO:0035267">
    <property type="term" value="C:NuA4 histone acetyltransferase complex"/>
    <property type="evidence" value="ECO:0007669"/>
    <property type="project" value="InterPro"/>
</dbReference>
<evidence type="ECO:0000313" key="9">
    <source>
        <dbReference type="EMBL" id="KJE90071.1"/>
    </source>
</evidence>
<dbReference type="EMBL" id="KE346361">
    <property type="protein sequence ID" value="KJE90071.1"/>
    <property type="molecule type" value="Genomic_DNA"/>
</dbReference>
<sequence>MAAPKAVLSFRARAIDFTRALTVYRSDEVPDLDEAQAISRALPQLATGMEKEEEEEHHLQQVINVMSQAPLDKDKKASLYIPIPEANLLTPGYEQHYAPDFKLPEHYIHMHGNAADPDIPNYDMDSEDEAWLTSVNSSSKSSKMTPIQFERCVDAFERSTTGNDIAPFAAIRPSLPENENDDMLMTAYEHWKSRRMRKGQPLPPTVKTEKKLHDPATERDPYVAFRRRFEKMTTRRNRKTDELSYERMLKLRRDFERVRTLLDSLRRREKYKLEGYQVDVELLERRHALGDYTVTELLPPPVPRMSLKNTIGAPGVRGLKKRKADDEATSTAASGAPRFTMRRLLREESDDEAEEEFLRHIPASALDDDSGDIVFEPLRNFFKLRMARIAQRHSQGATETPAAGAGDDDADLADDEEDEVVDDLDWECETAFELAAAAAAAASRENNNEATDEGLPLLRDRFLTSDFASVLPPSDSNDPFAFVRQRNCSYHPPRHHMIAPPIASHAALYRPVPFGRSGLIPLGVRRIGRGGRVIYDRATSAIVNPRLRQLQQRGQADGPPPIEFSDPFIQAADEFDEVHQRVLRFAPNLLFPATNPRTLLWPSTLAHTQTSEAEEATTAINSVTAVGLRPMDVEHLDQRPTAVPLAQQHYELVVGPNGELERNTSSSLYASASAAQAAAPSAAEDACAPFDPAELRSMPSLFSLAIRDHLRQQRPPPPLTGFVM</sequence>
<dbReference type="GO" id="GO:0006357">
    <property type="term" value="P:regulation of transcription by RNA polymerase II"/>
    <property type="evidence" value="ECO:0007669"/>
    <property type="project" value="InterPro"/>
</dbReference>
<dbReference type="OrthoDB" id="435275at2759"/>
<feature type="compositionally biased region" description="Acidic residues" evidence="7">
    <location>
        <begin position="406"/>
        <end position="419"/>
    </location>
</feature>
<evidence type="ECO:0000256" key="1">
    <source>
        <dbReference type="ARBA" id="ARBA00004123"/>
    </source>
</evidence>
<dbReference type="Proteomes" id="UP000008743">
    <property type="component" value="Unassembled WGS sequence"/>
</dbReference>
<dbReference type="PANTHER" id="PTHR14898">
    <property type="entry name" value="ENHANCER OF POLYCOMB"/>
    <property type="match status" value="1"/>
</dbReference>
<evidence type="ECO:0000256" key="3">
    <source>
        <dbReference type="ARBA" id="ARBA00023015"/>
    </source>
</evidence>
<organism evidence="9 10">
    <name type="scientific">Capsaspora owczarzaki (strain ATCC 30864)</name>
    <dbReference type="NCBI Taxonomy" id="595528"/>
    <lineage>
        <taxon>Eukaryota</taxon>
        <taxon>Filasterea</taxon>
        <taxon>Capsaspora</taxon>
    </lineage>
</organism>
<keyword evidence="10" id="KW-1185">Reference proteome</keyword>
<evidence type="ECO:0000313" key="10">
    <source>
        <dbReference type="Proteomes" id="UP000008743"/>
    </source>
</evidence>
<evidence type="ECO:0000256" key="7">
    <source>
        <dbReference type="SAM" id="MobiDB-lite"/>
    </source>
</evidence>
<protein>
    <recommendedName>
        <fullName evidence="6">Enhancer of polycomb-like protein</fullName>
    </recommendedName>
</protein>
<comment type="subcellular location">
    <subcellularLocation>
        <location evidence="1 6">Nucleus</location>
    </subcellularLocation>
</comment>
<feature type="domain" description="Enhancer of polycomb-like N-terminal" evidence="8">
    <location>
        <begin position="11"/>
        <end position="158"/>
    </location>
</feature>
<evidence type="ECO:0000256" key="5">
    <source>
        <dbReference type="ARBA" id="ARBA00023242"/>
    </source>
</evidence>
<reference evidence="10" key="1">
    <citation type="submission" date="2011-02" db="EMBL/GenBank/DDBJ databases">
        <title>The Genome Sequence of Capsaspora owczarzaki ATCC 30864.</title>
        <authorList>
            <person name="Russ C."/>
            <person name="Cuomo C."/>
            <person name="Burger G."/>
            <person name="Gray M.W."/>
            <person name="Holland P.W.H."/>
            <person name="King N."/>
            <person name="Lang F.B.F."/>
            <person name="Roger A.J."/>
            <person name="Ruiz-Trillo I."/>
            <person name="Young S.K."/>
            <person name="Zeng Q."/>
            <person name="Gargeya S."/>
            <person name="Alvarado L."/>
            <person name="Berlin A."/>
            <person name="Chapman S.B."/>
            <person name="Chen Z."/>
            <person name="Freedman E."/>
            <person name="Gellesch M."/>
            <person name="Goldberg J."/>
            <person name="Griggs A."/>
            <person name="Gujja S."/>
            <person name="Heilman E."/>
            <person name="Heiman D."/>
            <person name="Howarth C."/>
            <person name="Mehta T."/>
            <person name="Neiman D."/>
            <person name="Pearson M."/>
            <person name="Roberts A."/>
            <person name="Saif S."/>
            <person name="Shea T."/>
            <person name="Shenoy N."/>
            <person name="Sisk P."/>
            <person name="Stolte C."/>
            <person name="Sykes S."/>
            <person name="White J."/>
            <person name="Yandava C."/>
            <person name="Haas B."/>
            <person name="Nusbaum C."/>
            <person name="Birren B."/>
        </authorList>
    </citation>
    <scope>NUCLEOTIDE SEQUENCE</scope>
    <source>
        <strain evidence="10">ATCC 30864</strain>
    </source>
</reference>
<dbReference type="AlphaFoldDB" id="A0A0D2U4J7"/>
<dbReference type="GO" id="GO:0005634">
    <property type="term" value="C:nucleus"/>
    <property type="evidence" value="ECO:0007669"/>
    <property type="project" value="UniProtKB-SubCell"/>
</dbReference>
<dbReference type="PhylomeDB" id="A0A0D2U4J7"/>
<feature type="compositionally biased region" description="Basic and acidic residues" evidence="7">
    <location>
        <begin position="207"/>
        <end position="217"/>
    </location>
</feature>
<proteinExistence type="inferred from homology"/>
<evidence type="ECO:0000259" key="8">
    <source>
        <dbReference type="Pfam" id="PF10513"/>
    </source>
</evidence>
<gene>
    <name evidence="9" type="ORF">CAOG_001446</name>
</gene>